<accession>B5CYP4</accession>
<keyword evidence="2" id="KW-0238">DNA-binding</keyword>
<dbReference type="Gene3D" id="2.60.120.280">
    <property type="entry name" value="Regulatory protein AraC"/>
    <property type="match status" value="1"/>
</dbReference>
<evidence type="ECO:0000313" key="6">
    <source>
        <dbReference type="Proteomes" id="UP000003452"/>
    </source>
</evidence>
<gene>
    <name evidence="5" type="ORF">BACPLE_01848</name>
</gene>
<dbReference type="AlphaFoldDB" id="B5CYP4"/>
<dbReference type="GO" id="GO:0003700">
    <property type="term" value="F:DNA-binding transcription factor activity"/>
    <property type="evidence" value="ECO:0007669"/>
    <property type="project" value="InterPro"/>
</dbReference>
<sequence>MKNIPTHNFKYIINGRHDHNWGFTVQTVGSAIIHPNYESYPPICGHPTEFTFNPSKGRLLPIFVQLYIAKGKGIFFSSPNESMEIKEGDLILIPPYTWHSYLPHKSTGWKEYWIGFDCPHIENCLKHNLFNKNKKIYRIGIQDKIINLYEEAIRIANEEKSGYQQYLAGIANLIFCMIPYYNNNRSFDPATEDIINKAKIIMKEELLNGISPEKTAAQIKLSYSWFRKIFKDYTGVTPSQYIQELKMQEAKICLTTSHIQIKEIAYHLGYEDIAYFIKLFKRHTGKRPSEYRKSFFE</sequence>
<protein>
    <submittedName>
        <fullName evidence="5">Transcriptional regulator, AraC family</fullName>
    </submittedName>
</protein>
<feature type="domain" description="HTH araC/xylS-type" evidence="4">
    <location>
        <begin position="196"/>
        <end position="294"/>
    </location>
</feature>
<dbReference type="HOGENOM" id="CLU_000445_88_6_10"/>
<dbReference type="InterPro" id="IPR020449">
    <property type="entry name" value="Tscrpt_reg_AraC-type_HTH"/>
</dbReference>
<evidence type="ECO:0000313" key="5">
    <source>
        <dbReference type="EMBL" id="EDY95575.1"/>
    </source>
</evidence>
<organism evidence="5 6">
    <name type="scientific">Phocaeicola plebeius (strain DSM 17135 / JCM 12973 / CCUG 54634 / M2)</name>
    <name type="common">Bacteroides plebeius</name>
    <dbReference type="NCBI Taxonomy" id="484018"/>
    <lineage>
        <taxon>Bacteria</taxon>
        <taxon>Pseudomonadati</taxon>
        <taxon>Bacteroidota</taxon>
        <taxon>Bacteroidia</taxon>
        <taxon>Bacteroidales</taxon>
        <taxon>Bacteroidaceae</taxon>
        <taxon>Phocaeicola</taxon>
    </lineage>
</organism>
<comment type="caution">
    <text evidence="5">The sequence shown here is derived from an EMBL/GenBank/DDBJ whole genome shotgun (WGS) entry which is preliminary data.</text>
</comment>
<dbReference type="InterPro" id="IPR003313">
    <property type="entry name" value="AraC-bd"/>
</dbReference>
<dbReference type="Proteomes" id="UP000003452">
    <property type="component" value="Unassembled WGS sequence"/>
</dbReference>
<dbReference type="SMART" id="SM00342">
    <property type="entry name" value="HTH_ARAC"/>
    <property type="match status" value="1"/>
</dbReference>
<reference evidence="5 6" key="2">
    <citation type="submission" date="2008-08" db="EMBL/GenBank/DDBJ databases">
        <authorList>
            <person name="Fulton L."/>
            <person name="Clifton S."/>
            <person name="Fulton B."/>
            <person name="Xu J."/>
            <person name="Minx P."/>
            <person name="Pepin K.H."/>
            <person name="Johnson M."/>
            <person name="Thiruvilangam P."/>
            <person name="Bhonagiri V."/>
            <person name="Nash W.E."/>
            <person name="Mardis E.R."/>
            <person name="Wilson R.K."/>
        </authorList>
    </citation>
    <scope>NUCLEOTIDE SEQUENCE [LARGE SCALE GENOMIC DNA]</scope>
    <source>
        <strain evidence="6">DSM 17135 / JCM 12973 / M2</strain>
    </source>
</reference>
<dbReference type="SUPFAM" id="SSF46689">
    <property type="entry name" value="Homeodomain-like"/>
    <property type="match status" value="2"/>
</dbReference>
<dbReference type="RefSeq" id="WP_007561222.1">
    <property type="nucleotide sequence ID" value="NZ_CAXSQN010000001.1"/>
</dbReference>
<dbReference type="InterPro" id="IPR018060">
    <property type="entry name" value="HTH_AraC"/>
</dbReference>
<dbReference type="PROSITE" id="PS01124">
    <property type="entry name" value="HTH_ARAC_FAMILY_2"/>
    <property type="match status" value="1"/>
</dbReference>
<dbReference type="GeneID" id="43184863"/>
<dbReference type="SUPFAM" id="SSF51215">
    <property type="entry name" value="Regulatory protein AraC"/>
    <property type="match status" value="1"/>
</dbReference>
<dbReference type="PRINTS" id="PR00032">
    <property type="entry name" value="HTHARAC"/>
</dbReference>
<dbReference type="GO" id="GO:0043565">
    <property type="term" value="F:sequence-specific DNA binding"/>
    <property type="evidence" value="ECO:0007669"/>
    <property type="project" value="InterPro"/>
</dbReference>
<proteinExistence type="predicted"/>
<dbReference type="eggNOG" id="COG4977">
    <property type="taxonomic scope" value="Bacteria"/>
</dbReference>
<dbReference type="PANTHER" id="PTHR43280">
    <property type="entry name" value="ARAC-FAMILY TRANSCRIPTIONAL REGULATOR"/>
    <property type="match status" value="1"/>
</dbReference>
<dbReference type="InterPro" id="IPR009057">
    <property type="entry name" value="Homeodomain-like_sf"/>
</dbReference>
<evidence type="ECO:0000259" key="4">
    <source>
        <dbReference type="PROSITE" id="PS01124"/>
    </source>
</evidence>
<dbReference type="Gene3D" id="1.10.10.60">
    <property type="entry name" value="Homeodomain-like"/>
    <property type="match status" value="2"/>
</dbReference>
<evidence type="ECO:0000256" key="1">
    <source>
        <dbReference type="ARBA" id="ARBA00023015"/>
    </source>
</evidence>
<dbReference type="Pfam" id="PF12833">
    <property type="entry name" value="HTH_18"/>
    <property type="match status" value="1"/>
</dbReference>
<dbReference type="Pfam" id="PF02311">
    <property type="entry name" value="AraC_binding"/>
    <property type="match status" value="1"/>
</dbReference>
<evidence type="ECO:0000256" key="3">
    <source>
        <dbReference type="ARBA" id="ARBA00023163"/>
    </source>
</evidence>
<dbReference type="PANTHER" id="PTHR43280:SF30">
    <property type="entry name" value="MMSAB OPERON REGULATORY PROTEIN"/>
    <property type="match status" value="1"/>
</dbReference>
<keyword evidence="1" id="KW-0805">Transcription regulation</keyword>
<name>B5CYP4_PHOPM</name>
<evidence type="ECO:0000256" key="2">
    <source>
        <dbReference type="ARBA" id="ARBA00023125"/>
    </source>
</evidence>
<dbReference type="EMBL" id="ABQC02000019">
    <property type="protein sequence ID" value="EDY95575.1"/>
    <property type="molecule type" value="Genomic_DNA"/>
</dbReference>
<dbReference type="InterPro" id="IPR037923">
    <property type="entry name" value="HTH-like"/>
</dbReference>
<reference evidence="5 6" key="1">
    <citation type="submission" date="2008-08" db="EMBL/GenBank/DDBJ databases">
        <title>Draft genome sequence of Bacteroides plebeius (DSM 17135).</title>
        <authorList>
            <person name="Sudarsanam P."/>
            <person name="Ley R."/>
            <person name="Guruge J."/>
            <person name="Turnbaugh P.J."/>
            <person name="Mahowald M."/>
            <person name="Liep D."/>
            <person name="Gordon J."/>
        </authorList>
    </citation>
    <scope>NUCLEOTIDE SEQUENCE [LARGE SCALE GENOMIC DNA]</scope>
    <source>
        <strain evidence="6">DSM 17135 / JCM 12973 / M2</strain>
    </source>
</reference>
<keyword evidence="3" id="KW-0804">Transcription</keyword>